<proteinExistence type="predicted"/>
<dbReference type="WBParaSite" id="TCLT_0000771201-mRNA-1">
    <property type="protein sequence ID" value="TCLT_0000771201-mRNA-1"/>
    <property type="gene ID" value="TCLT_0000771201"/>
</dbReference>
<dbReference type="EMBL" id="UYYF01004537">
    <property type="protein sequence ID" value="VDN05184.1"/>
    <property type="molecule type" value="Genomic_DNA"/>
</dbReference>
<protein>
    <submittedName>
        <fullName evidence="3">Transposase</fullName>
    </submittedName>
</protein>
<evidence type="ECO:0000313" key="1">
    <source>
        <dbReference type="EMBL" id="VDN05184.1"/>
    </source>
</evidence>
<evidence type="ECO:0000313" key="2">
    <source>
        <dbReference type="Proteomes" id="UP000276776"/>
    </source>
</evidence>
<organism evidence="3">
    <name type="scientific">Thelazia callipaeda</name>
    <name type="common">Oriental eyeworm</name>
    <name type="synonym">Parasitic nematode</name>
    <dbReference type="NCBI Taxonomy" id="103827"/>
    <lineage>
        <taxon>Eukaryota</taxon>
        <taxon>Metazoa</taxon>
        <taxon>Ecdysozoa</taxon>
        <taxon>Nematoda</taxon>
        <taxon>Chromadorea</taxon>
        <taxon>Rhabditida</taxon>
        <taxon>Spirurina</taxon>
        <taxon>Spiruromorpha</taxon>
        <taxon>Thelazioidea</taxon>
        <taxon>Thelaziidae</taxon>
        <taxon>Thelazia</taxon>
    </lineage>
</organism>
<keyword evidence="2" id="KW-1185">Reference proteome</keyword>
<dbReference type="OMA" id="WWEGRFW"/>
<dbReference type="AlphaFoldDB" id="A0A0N5D433"/>
<reference evidence="1 2" key="2">
    <citation type="submission" date="2018-11" db="EMBL/GenBank/DDBJ databases">
        <authorList>
            <consortium name="Pathogen Informatics"/>
        </authorList>
    </citation>
    <scope>NUCLEOTIDE SEQUENCE [LARGE SCALE GENOMIC DNA]</scope>
</reference>
<gene>
    <name evidence="1" type="ORF">TCLT_LOCUS7701</name>
</gene>
<dbReference type="Proteomes" id="UP000276776">
    <property type="component" value="Unassembled WGS sequence"/>
</dbReference>
<evidence type="ECO:0000313" key="3">
    <source>
        <dbReference type="WBParaSite" id="TCLT_0000771201-mRNA-1"/>
    </source>
</evidence>
<accession>A0A0N5D433</accession>
<reference evidence="3" key="1">
    <citation type="submission" date="2017-02" db="UniProtKB">
        <authorList>
            <consortium name="WormBaseParasite"/>
        </authorList>
    </citation>
    <scope>IDENTIFICATION</scope>
</reference>
<sequence>MSQAAVLMKQGITLFKQMAAQISHGYAQVTHTMKTNVVLRPVYRWWEQRFWLKEESCFVNRGRARLFTYLALFLLIRSQSAKKAAETEILKKESKEQIVATALRLSGK</sequence>
<name>A0A0N5D433_THECL</name>
<dbReference type="OrthoDB" id="5801562at2759"/>